<evidence type="ECO:0000256" key="1">
    <source>
        <dbReference type="SAM" id="Phobius"/>
    </source>
</evidence>
<evidence type="ECO:0000313" key="2">
    <source>
        <dbReference type="EMBL" id="KAF0898450.1"/>
    </source>
</evidence>
<keyword evidence="1" id="KW-1133">Transmembrane helix</keyword>
<keyword evidence="1" id="KW-0812">Transmembrane</keyword>
<organism evidence="2 3">
    <name type="scientific">Oryza meyeriana var. granulata</name>
    <dbReference type="NCBI Taxonomy" id="110450"/>
    <lineage>
        <taxon>Eukaryota</taxon>
        <taxon>Viridiplantae</taxon>
        <taxon>Streptophyta</taxon>
        <taxon>Embryophyta</taxon>
        <taxon>Tracheophyta</taxon>
        <taxon>Spermatophyta</taxon>
        <taxon>Magnoliopsida</taxon>
        <taxon>Liliopsida</taxon>
        <taxon>Poales</taxon>
        <taxon>Poaceae</taxon>
        <taxon>BOP clade</taxon>
        <taxon>Oryzoideae</taxon>
        <taxon>Oryzeae</taxon>
        <taxon>Oryzinae</taxon>
        <taxon>Oryza</taxon>
        <taxon>Oryza meyeriana</taxon>
    </lineage>
</organism>
<keyword evidence="1" id="KW-0472">Membrane</keyword>
<sequence>MTKECIACHKYIYQLLAAGVFVLLYLGGHRRHSIARFAEKSLSSRNLAMRAVDQMLFFPYFN</sequence>
<name>A0A6G1CE78_9ORYZ</name>
<gene>
    <name evidence="2" type="ORF">E2562_007286</name>
</gene>
<proteinExistence type="predicted"/>
<keyword evidence="3" id="KW-1185">Reference proteome</keyword>
<feature type="transmembrane region" description="Helical" evidence="1">
    <location>
        <begin position="12"/>
        <end position="28"/>
    </location>
</feature>
<dbReference type="AlphaFoldDB" id="A0A6G1CE78"/>
<accession>A0A6G1CE78</accession>
<comment type="caution">
    <text evidence="2">The sequence shown here is derived from an EMBL/GenBank/DDBJ whole genome shotgun (WGS) entry which is preliminary data.</text>
</comment>
<reference evidence="2 3" key="1">
    <citation type="submission" date="2019-11" db="EMBL/GenBank/DDBJ databases">
        <title>Whole genome sequence of Oryza granulata.</title>
        <authorList>
            <person name="Li W."/>
        </authorList>
    </citation>
    <scope>NUCLEOTIDE SEQUENCE [LARGE SCALE GENOMIC DNA]</scope>
    <source>
        <strain evidence="3">cv. Menghai</strain>
        <tissue evidence="2">Leaf</tissue>
    </source>
</reference>
<protein>
    <submittedName>
        <fullName evidence="2">Uncharacterized protein</fullName>
    </submittedName>
</protein>
<dbReference type="Proteomes" id="UP000479710">
    <property type="component" value="Unassembled WGS sequence"/>
</dbReference>
<evidence type="ECO:0000313" key="3">
    <source>
        <dbReference type="Proteomes" id="UP000479710"/>
    </source>
</evidence>
<dbReference type="EMBL" id="SPHZ02000009">
    <property type="protein sequence ID" value="KAF0898450.1"/>
    <property type="molecule type" value="Genomic_DNA"/>
</dbReference>